<dbReference type="Pfam" id="PF17757">
    <property type="entry name" value="UvrB_inter"/>
    <property type="match status" value="1"/>
</dbReference>
<dbReference type="InterPro" id="IPR001943">
    <property type="entry name" value="UVR_dom"/>
</dbReference>
<dbReference type="Proteomes" id="UP000031465">
    <property type="component" value="Unassembled WGS sequence"/>
</dbReference>
<feature type="domain" description="UVR" evidence="16">
    <location>
        <begin position="634"/>
        <end position="669"/>
    </location>
</feature>
<dbReference type="SMART" id="SM00490">
    <property type="entry name" value="HELICc"/>
    <property type="match status" value="1"/>
</dbReference>
<evidence type="ECO:0000259" key="16">
    <source>
        <dbReference type="PROSITE" id="PS50151"/>
    </source>
</evidence>
<dbReference type="HAMAP" id="MF_00204">
    <property type="entry name" value="UvrB"/>
    <property type="match status" value="1"/>
</dbReference>
<evidence type="ECO:0000256" key="13">
    <source>
        <dbReference type="HAMAP-Rule" id="MF_00204"/>
    </source>
</evidence>
<dbReference type="InterPro" id="IPR006935">
    <property type="entry name" value="Helicase/UvrB_N"/>
</dbReference>
<comment type="similarity">
    <text evidence="2 13 14">Belongs to the UvrB family.</text>
</comment>
<feature type="coiled-coil region" evidence="15">
    <location>
        <begin position="260"/>
        <end position="287"/>
    </location>
</feature>
<dbReference type="InterPro" id="IPR036876">
    <property type="entry name" value="UVR_dom_sf"/>
</dbReference>
<evidence type="ECO:0000256" key="6">
    <source>
        <dbReference type="ARBA" id="ARBA00022769"/>
    </source>
</evidence>
<evidence type="ECO:0000256" key="11">
    <source>
        <dbReference type="ARBA" id="ARBA00026033"/>
    </source>
</evidence>
<evidence type="ECO:0000259" key="17">
    <source>
        <dbReference type="PROSITE" id="PS51192"/>
    </source>
</evidence>
<dbReference type="PANTHER" id="PTHR24029">
    <property type="entry name" value="UVRABC SYSTEM PROTEIN B"/>
    <property type="match status" value="1"/>
</dbReference>
<dbReference type="GO" id="GO:0009381">
    <property type="term" value="F:excinuclease ABC activity"/>
    <property type="evidence" value="ECO:0007669"/>
    <property type="project" value="UniProtKB-UniRule"/>
</dbReference>
<dbReference type="SUPFAM" id="SSF52540">
    <property type="entry name" value="P-loop containing nucleoside triphosphate hydrolases"/>
    <property type="match status" value="2"/>
</dbReference>
<organism evidence="19 20">
    <name type="scientific">Candidatus Protochlamydia amoebophila</name>
    <dbReference type="NCBI Taxonomy" id="362787"/>
    <lineage>
        <taxon>Bacteria</taxon>
        <taxon>Pseudomonadati</taxon>
        <taxon>Chlamydiota</taxon>
        <taxon>Chlamydiia</taxon>
        <taxon>Parachlamydiales</taxon>
        <taxon>Parachlamydiaceae</taxon>
        <taxon>Candidatus Protochlamydia</taxon>
    </lineage>
</organism>
<keyword evidence="6 13" id="KW-0228">DNA excision</keyword>
<evidence type="ECO:0000256" key="4">
    <source>
        <dbReference type="ARBA" id="ARBA00022741"/>
    </source>
</evidence>
<accession>A0A0C1JUW4</accession>
<feature type="domain" description="Helicase ATP-binding" evidence="17">
    <location>
        <begin position="29"/>
        <end position="184"/>
    </location>
</feature>
<keyword evidence="3 13" id="KW-0963">Cytoplasm</keyword>
<dbReference type="PROSITE" id="PS51194">
    <property type="entry name" value="HELICASE_CTER"/>
    <property type="match status" value="1"/>
</dbReference>
<dbReference type="NCBIfam" id="NF003673">
    <property type="entry name" value="PRK05298.1"/>
    <property type="match status" value="1"/>
</dbReference>
<comment type="caution">
    <text evidence="19">The sequence shown here is derived from an EMBL/GenBank/DDBJ whole genome shotgun (WGS) entry which is preliminary data.</text>
</comment>
<evidence type="ECO:0000256" key="9">
    <source>
        <dbReference type="ARBA" id="ARBA00023204"/>
    </source>
</evidence>
<evidence type="ECO:0000256" key="5">
    <source>
        <dbReference type="ARBA" id="ARBA00022763"/>
    </source>
</evidence>
<feature type="domain" description="Helicase C-terminal" evidence="18">
    <location>
        <begin position="434"/>
        <end position="596"/>
    </location>
</feature>
<dbReference type="SUPFAM" id="SSF46600">
    <property type="entry name" value="C-terminal UvrC-binding domain of UvrB"/>
    <property type="match status" value="1"/>
</dbReference>
<dbReference type="SMART" id="SM00487">
    <property type="entry name" value="DEXDc"/>
    <property type="match status" value="1"/>
</dbReference>
<evidence type="ECO:0000313" key="19">
    <source>
        <dbReference type="EMBL" id="KIC74181.1"/>
    </source>
</evidence>
<dbReference type="AlphaFoldDB" id="A0A0C1JUW4"/>
<dbReference type="EMBL" id="JSAN01000014">
    <property type="protein sequence ID" value="KIC74181.1"/>
    <property type="molecule type" value="Genomic_DNA"/>
</dbReference>
<protein>
    <recommendedName>
        <fullName evidence="12 13">UvrABC system protein B</fullName>
        <shortName evidence="13">Protein UvrB</shortName>
    </recommendedName>
    <alternativeName>
        <fullName evidence="13">Excinuclease ABC subunit B</fullName>
    </alternativeName>
</protein>
<dbReference type="Gene3D" id="3.40.50.300">
    <property type="entry name" value="P-loop containing nucleotide triphosphate hydrolases"/>
    <property type="match status" value="3"/>
</dbReference>
<evidence type="ECO:0000256" key="10">
    <source>
        <dbReference type="ARBA" id="ARBA00023236"/>
    </source>
</evidence>
<dbReference type="InterPro" id="IPR001650">
    <property type="entry name" value="Helicase_C-like"/>
</dbReference>
<evidence type="ECO:0000256" key="1">
    <source>
        <dbReference type="ARBA" id="ARBA00004496"/>
    </source>
</evidence>
<keyword evidence="10 13" id="KW-0742">SOS response</keyword>
<dbReference type="InterPro" id="IPR024759">
    <property type="entry name" value="UvrB_YAD/RRR_dom"/>
</dbReference>
<dbReference type="Pfam" id="PF12344">
    <property type="entry name" value="UvrB"/>
    <property type="match status" value="1"/>
</dbReference>
<keyword evidence="8 13" id="KW-0267">Excision nuclease</keyword>
<comment type="function">
    <text evidence="13">The UvrABC repair system catalyzes the recognition and processing of DNA lesions. A damage recognition complex composed of 2 UvrA and 2 UvrB subunits scans DNA for abnormalities. Upon binding of the UvrA(2)B(2) complex to a putative damaged site, the DNA wraps around one UvrB monomer. DNA wrap is dependent on ATP binding by UvrB and probably causes local melting of the DNA helix, facilitating insertion of UvrB beta-hairpin between the DNA strands. Then UvrB probes one DNA strand for the presence of a lesion. If a lesion is found the UvrA subunits dissociate and the UvrB-DNA preincision complex is formed. This complex is subsequently bound by UvrC and the second UvrB is released. If no lesion is found, the DNA wraps around the other UvrB subunit that will check the other stand for damage.</text>
</comment>
<dbReference type="Pfam" id="PF00271">
    <property type="entry name" value="Helicase_C"/>
    <property type="match status" value="1"/>
</dbReference>
<dbReference type="GO" id="GO:0005524">
    <property type="term" value="F:ATP binding"/>
    <property type="evidence" value="ECO:0007669"/>
    <property type="project" value="UniProtKB-UniRule"/>
</dbReference>
<dbReference type="GO" id="GO:0005737">
    <property type="term" value="C:cytoplasm"/>
    <property type="evidence" value="ECO:0007669"/>
    <property type="project" value="UniProtKB-SubCell"/>
</dbReference>
<keyword evidence="4 13" id="KW-0547">Nucleotide-binding</keyword>
<keyword evidence="7 13" id="KW-0067">ATP-binding</keyword>
<feature type="binding site" evidence="13">
    <location>
        <begin position="42"/>
        <end position="49"/>
    </location>
    <ligand>
        <name>ATP</name>
        <dbReference type="ChEBI" id="CHEBI:30616"/>
    </ligand>
</feature>
<sequence length="674" mass="77964">MMNPSQLFQLHTEFEPCGDQPEAINQLVASILQNKRSQVLLGITGSGKTFTMANVIAKVQRPTLILAHNKTLAAQLYQEFKTFFPHNAVEYFVSYYDYYQPEAYVPRTDTYIEKDMSINDKIDKMRLSATRSLLERSDVIIVSSVSCIYGLGSPEYYRGMNLTLSQGQMRRRDDILLHLVEMQYKRNDFEFIRSTFRVRGDVLDIFPAYEEDLAIRVEMFGDEIEQISEIDPLTGKVKRRIASITIYPSSHHVTPEEIRLKAMETIRAELDERRQFYETEKKYLELERIQQRTMYDLEMLKEVGTCKGIENYSRHFSMRQPGAPPPCLLDYFPSDYLLVIDESHQTLPQVHAMFNGDRARKQTLVDFGFRLPSAFDNRPLRFEEVYGRIHQVVYVSATPGAWEVQEAGGEIVEQLIRPTGLLDPIIEIRPASGQVDDCLAEIRSHVSKGGRVLLTTLTKKLSEELTTYLNDLNVKAKYLHSDIDTIERVQIIRDLRLGVFDVLVGINLLREGLDIPEVSLVAILDADKEGFLRSETSLIQTCGRAARNADGRVIMYADKITKSIKRTLEITESRRALQMRYNEQHGITPRTVKREISVLMESEEDQVTHPTKLEEEIFKAAEEVHHYLTLDEVRLKIKECEKEMKKAAKEFRFEEAADWRDQMRRYQQIELTLA</sequence>
<feature type="short sequence motif" description="Beta-hairpin" evidence="13">
    <location>
        <begin position="95"/>
        <end position="118"/>
    </location>
</feature>
<keyword evidence="5 13" id="KW-0227">DNA damage</keyword>
<proteinExistence type="inferred from homology"/>
<evidence type="ECO:0000256" key="2">
    <source>
        <dbReference type="ARBA" id="ARBA00008533"/>
    </source>
</evidence>
<gene>
    <name evidence="13 19" type="primary">uvrB</name>
    <name evidence="19" type="ORF">DB44_AP00350</name>
</gene>
<dbReference type="GO" id="GO:0006289">
    <property type="term" value="P:nucleotide-excision repair"/>
    <property type="evidence" value="ECO:0007669"/>
    <property type="project" value="UniProtKB-UniRule"/>
</dbReference>
<comment type="domain">
    <text evidence="13">The beta-hairpin motif is involved in DNA binding.</text>
</comment>
<evidence type="ECO:0000256" key="3">
    <source>
        <dbReference type="ARBA" id="ARBA00022490"/>
    </source>
</evidence>
<dbReference type="PROSITE" id="PS51192">
    <property type="entry name" value="HELICASE_ATP_BIND_1"/>
    <property type="match status" value="1"/>
</dbReference>
<name>A0A0C1JUW4_9BACT</name>
<dbReference type="GO" id="GO:0009380">
    <property type="term" value="C:excinuclease repair complex"/>
    <property type="evidence" value="ECO:0007669"/>
    <property type="project" value="InterPro"/>
</dbReference>
<evidence type="ECO:0000256" key="8">
    <source>
        <dbReference type="ARBA" id="ARBA00022881"/>
    </source>
</evidence>
<feature type="coiled-coil region" evidence="15">
    <location>
        <begin position="630"/>
        <end position="657"/>
    </location>
</feature>
<dbReference type="InterPro" id="IPR027417">
    <property type="entry name" value="P-loop_NTPase"/>
</dbReference>
<dbReference type="InterPro" id="IPR004807">
    <property type="entry name" value="UvrB"/>
</dbReference>
<evidence type="ECO:0000256" key="14">
    <source>
        <dbReference type="RuleBase" id="RU003587"/>
    </source>
</evidence>
<dbReference type="CDD" id="cd18790">
    <property type="entry name" value="SF2_C_UvrB"/>
    <property type="match status" value="1"/>
</dbReference>
<evidence type="ECO:0000256" key="7">
    <source>
        <dbReference type="ARBA" id="ARBA00022840"/>
    </source>
</evidence>
<comment type="subunit">
    <text evidence="11 13 14">Forms a heterotetramer with UvrA during the search for lesions. Interacts with UvrC in an incision complex.</text>
</comment>
<dbReference type="GO" id="GO:0003677">
    <property type="term" value="F:DNA binding"/>
    <property type="evidence" value="ECO:0007669"/>
    <property type="project" value="UniProtKB-UniRule"/>
</dbReference>
<dbReference type="GO" id="GO:0009432">
    <property type="term" value="P:SOS response"/>
    <property type="evidence" value="ECO:0007669"/>
    <property type="project" value="UniProtKB-UniRule"/>
</dbReference>
<dbReference type="NCBIfam" id="TIGR00631">
    <property type="entry name" value="uvrb"/>
    <property type="match status" value="1"/>
</dbReference>
<dbReference type="Pfam" id="PF04851">
    <property type="entry name" value="ResIII"/>
    <property type="match status" value="1"/>
</dbReference>
<evidence type="ECO:0000256" key="12">
    <source>
        <dbReference type="ARBA" id="ARBA00029504"/>
    </source>
</evidence>
<comment type="subcellular location">
    <subcellularLocation>
        <location evidence="1 13 14">Cytoplasm</location>
    </subcellularLocation>
</comment>
<dbReference type="PANTHER" id="PTHR24029:SF0">
    <property type="entry name" value="UVRABC SYSTEM PROTEIN B"/>
    <property type="match status" value="1"/>
</dbReference>
<dbReference type="InterPro" id="IPR014001">
    <property type="entry name" value="Helicase_ATP-bd"/>
</dbReference>
<dbReference type="InterPro" id="IPR041471">
    <property type="entry name" value="UvrB_inter"/>
</dbReference>
<evidence type="ECO:0000313" key="20">
    <source>
        <dbReference type="Proteomes" id="UP000031465"/>
    </source>
</evidence>
<evidence type="ECO:0000259" key="18">
    <source>
        <dbReference type="PROSITE" id="PS51194"/>
    </source>
</evidence>
<dbReference type="GO" id="GO:0016887">
    <property type="term" value="F:ATP hydrolysis activity"/>
    <property type="evidence" value="ECO:0007669"/>
    <property type="project" value="InterPro"/>
</dbReference>
<evidence type="ECO:0000256" key="15">
    <source>
        <dbReference type="SAM" id="Coils"/>
    </source>
</evidence>
<dbReference type="PATRIC" id="fig|362787.3.peg.200"/>
<dbReference type="Gene3D" id="4.10.860.10">
    <property type="entry name" value="UVR domain"/>
    <property type="match status" value="1"/>
</dbReference>
<dbReference type="CDD" id="cd17916">
    <property type="entry name" value="DEXHc_UvrB"/>
    <property type="match status" value="1"/>
</dbReference>
<keyword evidence="15" id="KW-0175">Coiled coil</keyword>
<keyword evidence="9 13" id="KW-0234">DNA repair</keyword>
<dbReference type="PROSITE" id="PS50151">
    <property type="entry name" value="UVR"/>
    <property type="match status" value="1"/>
</dbReference>
<dbReference type="Pfam" id="PF02151">
    <property type="entry name" value="UVR"/>
    <property type="match status" value="1"/>
</dbReference>
<reference evidence="19 20" key="1">
    <citation type="journal article" date="2014" name="Mol. Biol. Evol.">
        <title>Massive expansion of Ubiquitination-related gene families within the Chlamydiae.</title>
        <authorList>
            <person name="Domman D."/>
            <person name="Collingro A."/>
            <person name="Lagkouvardos I."/>
            <person name="Gehre L."/>
            <person name="Weinmaier T."/>
            <person name="Rattei T."/>
            <person name="Subtil A."/>
            <person name="Horn M."/>
        </authorList>
    </citation>
    <scope>NUCLEOTIDE SEQUENCE [LARGE SCALE GENOMIC DNA]</scope>
    <source>
        <strain evidence="19 20">EI2</strain>
    </source>
</reference>